<sequence>MNKIILFFNLLLSLLFITSVFIKIEVINEAVIYVDKHFDNQSEIIDDYFIVGKKFIDIATLTKVKVYNDKYEKEINIKGLTYFEKLIKINDKDALKNITDGDAVYLYSKTKTLLAYLLNN</sequence>
<evidence type="ECO:0000313" key="1">
    <source>
        <dbReference type="EMBL" id="AKU79515.1"/>
    </source>
</evidence>
<evidence type="ECO:0000313" key="2">
    <source>
        <dbReference type="Proteomes" id="UP000067243"/>
    </source>
</evidence>
<gene>
    <name evidence="1" type="ORF">STURON_00269</name>
</gene>
<dbReference type="EMBL" id="CP012328">
    <property type="protein sequence ID" value="AKU79515.1"/>
    <property type="molecule type" value="Genomic_DNA"/>
</dbReference>
<dbReference type="PATRIC" id="fig|216946.3.peg.270"/>
<reference evidence="1 2" key="1">
    <citation type="journal article" date="2015" name="Genome Announc.">
        <title>Complete Genome Sequence of Spiroplasma turonicum Strain Tab4cT, a Parasite of a Horse Fly, Haematopota sp. (Diptera: Tabanidae).</title>
        <authorList>
            <person name="Davis R.E."/>
            <person name="Shao J."/>
            <person name="Zhao Y."/>
            <person name="Gasparich G.E."/>
            <person name="Gaynor B.J."/>
            <person name="Donofrio N."/>
        </authorList>
    </citation>
    <scope>NUCLEOTIDE SEQUENCE [LARGE SCALE GENOMIC DNA]</scope>
    <source>
        <strain evidence="1 2">Tab4c</strain>
    </source>
</reference>
<dbReference type="RefSeq" id="WP_075048116.1">
    <property type="nucleotide sequence ID" value="NZ_CP012328.1"/>
</dbReference>
<dbReference type="AlphaFoldDB" id="A0A0K1P5F3"/>
<keyword evidence="2" id="KW-1185">Reference proteome</keyword>
<dbReference type="Proteomes" id="UP000067243">
    <property type="component" value="Chromosome"/>
</dbReference>
<proteinExistence type="predicted"/>
<protein>
    <submittedName>
        <fullName evidence="1">Uncharacterized protein</fullName>
    </submittedName>
</protein>
<accession>A0A0K1P5F3</accession>
<dbReference type="STRING" id="216946.STURO_v1c02700"/>
<organism evidence="1 2">
    <name type="scientific">Spiroplasma turonicum</name>
    <dbReference type="NCBI Taxonomy" id="216946"/>
    <lineage>
        <taxon>Bacteria</taxon>
        <taxon>Bacillati</taxon>
        <taxon>Mycoplasmatota</taxon>
        <taxon>Mollicutes</taxon>
        <taxon>Entomoplasmatales</taxon>
        <taxon>Spiroplasmataceae</taxon>
        <taxon>Spiroplasma</taxon>
    </lineage>
</organism>
<name>A0A0K1P5F3_9MOLU</name>
<dbReference type="KEGG" id="stur:STURON_00269"/>